<dbReference type="InterPro" id="IPR023459">
    <property type="entry name" value="Tscrpt_elong_fac_GreA/B_fam"/>
</dbReference>
<dbReference type="GO" id="GO:0006354">
    <property type="term" value="P:DNA-templated transcription elongation"/>
    <property type="evidence" value="ECO:0007669"/>
    <property type="project" value="TreeGrafter"/>
</dbReference>
<proteinExistence type="predicted"/>
<dbReference type="AlphaFoldDB" id="A0A517ZQD9"/>
<keyword evidence="3" id="KW-0418">Kinase</keyword>
<dbReference type="GO" id="GO:0003677">
    <property type="term" value="F:DNA binding"/>
    <property type="evidence" value="ECO:0007669"/>
    <property type="project" value="InterPro"/>
</dbReference>
<dbReference type="PANTHER" id="PTHR30437:SF5">
    <property type="entry name" value="REGULATOR OF NUCLEOSIDE DIPHOSPHATE KINASE"/>
    <property type="match status" value="1"/>
</dbReference>
<dbReference type="EMBL" id="CP036276">
    <property type="protein sequence ID" value="QDU44701.1"/>
    <property type="molecule type" value="Genomic_DNA"/>
</dbReference>
<gene>
    <name evidence="3" type="primary">rnk</name>
    <name evidence="3" type="ORF">Mal52_31870</name>
</gene>
<dbReference type="GO" id="GO:0070063">
    <property type="term" value="F:RNA polymerase binding"/>
    <property type="evidence" value="ECO:0007669"/>
    <property type="project" value="InterPro"/>
</dbReference>
<dbReference type="InterPro" id="IPR036953">
    <property type="entry name" value="GreA/GreB_C_sf"/>
</dbReference>
<dbReference type="Pfam" id="PF14760">
    <property type="entry name" value="Rnk_N"/>
    <property type="match status" value="1"/>
</dbReference>
<dbReference type="KEGG" id="sdyn:Mal52_31870"/>
<dbReference type="Gene3D" id="3.10.50.30">
    <property type="entry name" value="Transcription elongation factor, GreA/GreB, C-terminal domain"/>
    <property type="match status" value="1"/>
</dbReference>
<protein>
    <submittedName>
        <fullName evidence="3">Regulator of nucleoside diphosphate kinase</fullName>
    </submittedName>
</protein>
<dbReference type="NCBIfam" id="NF004396">
    <property type="entry name" value="PRK05753.1"/>
    <property type="match status" value="1"/>
</dbReference>
<sequence length="138" mass="15392">MVTKRQIIISKGDHERLKNLFFSGVAATFSDKPYLQSLQGELDSARILLPEEIPPDIVTMNSTIRLRQLHSKEIETYTLVFPADANIAEGKLSVLAPIGTAILGYRVGDRVEWQVPSGAIQFKIEELVFQPERDGVVV</sequence>
<name>A0A517ZQD9_9PLAN</name>
<evidence type="ECO:0000259" key="2">
    <source>
        <dbReference type="Pfam" id="PF14760"/>
    </source>
</evidence>
<evidence type="ECO:0000259" key="1">
    <source>
        <dbReference type="Pfam" id="PF01272"/>
    </source>
</evidence>
<keyword evidence="3" id="KW-0808">Transferase</keyword>
<dbReference type="Proteomes" id="UP000319383">
    <property type="component" value="Chromosome"/>
</dbReference>
<keyword evidence="4" id="KW-1185">Reference proteome</keyword>
<feature type="domain" description="Regulator of nucleoside diphosphate kinase N-terminal" evidence="2">
    <location>
        <begin position="5"/>
        <end position="47"/>
    </location>
</feature>
<dbReference type="SUPFAM" id="SSF54534">
    <property type="entry name" value="FKBP-like"/>
    <property type="match status" value="1"/>
</dbReference>
<dbReference type="InterPro" id="IPR001437">
    <property type="entry name" value="Tscrpt_elong_fac_GreA/B_C"/>
</dbReference>
<evidence type="ECO:0000313" key="4">
    <source>
        <dbReference type="Proteomes" id="UP000319383"/>
    </source>
</evidence>
<evidence type="ECO:0000313" key="3">
    <source>
        <dbReference type="EMBL" id="QDU44701.1"/>
    </source>
</evidence>
<dbReference type="InterPro" id="IPR029462">
    <property type="entry name" value="Rnk_N"/>
</dbReference>
<dbReference type="GO" id="GO:0016301">
    <property type="term" value="F:kinase activity"/>
    <property type="evidence" value="ECO:0007669"/>
    <property type="project" value="UniProtKB-KW"/>
</dbReference>
<feature type="domain" description="Transcription elongation factor GreA/GreB C-terminal" evidence="1">
    <location>
        <begin position="54"/>
        <end position="126"/>
    </location>
</feature>
<dbReference type="Pfam" id="PF01272">
    <property type="entry name" value="GreA_GreB"/>
    <property type="match status" value="1"/>
</dbReference>
<dbReference type="GO" id="GO:0032784">
    <property type="term" value="P:regulation of DNA-templated transcription elongation"/>
    <property type="evidence" value="ECO:0007669"/>
    <property type="project" value="InterPro"/>
</dbReference>
<accession>A0A517ZQD9</accession>
<reference evidence="3 4" key="1">
    <citation type="submission" date="2019-02" db="EMBL/GenBank/DDBJ databases">
        <title>Deep-cultivation of Planctomycetes and their phenomic and genomic characterization uncovers novel biology.</title>
        <authorList>
            <person name="Wiegand S."/>
            <person name="Jogler M."/>
            <person name="Boedeker C."/>
            <person name="Pinto D."/>
            <person name="Vollmers J."/>
            <person name="Rivas-Marin E."/>
            <person name="Kohn T."/>
            <person name="Peeters S.H."/>
            <person name="Heuer A."/>
            <person name="Rast P."/>
            <person name="Oberbeckmann S."/>
            <person name="Bunk B."/>
            <person name="Jeske O."/>
            <person name="Meyerdierks A."/>
            <person name="Storesund J.E."/>
            <person name="Kallscheuer N."/>
            <person name="Luecker S."/>
            <person name="Lage O.M."/>
            <person name="Pohl T."/>
            <person name="Merkel B.J."/>
            <person name="Hornburger P."/>
            <person name="Mueller R.-W."/>
            <person name="Bruemmer F."/>
            <person name="Labrenz M."/>
            <person name="Spormann A.M."/>
            <person name="Op den Camp H."/>
            <person name="Overmann J."/>
            <person name="Amann R."/>
            <person name="Jetten M.S.M."/>
            <person name="Mascher T."/>
            <person name="Medema M.H."/>
            <person name="Devos D.P."/>
            <person name="Kaster A.-K."/>
            <person name="Ovreas L."/>
            <person name="Rohde M."/>
            <person name="Galperin M.Y."/>
            <person name="Jogler C."/>
        </authorList>
    </citation>
    <scope>NUCLEOTIDE SEQUENCE [LARGE SCALE GENOMIC DNA]</scope>
    <source>
        <strain evidence="3 4">Mal52</strain>
    </source>
</reference>
<organism evidence="3 4">
    <name type="scientific">Symmachiella dynata</name>
    <dbReference type="NCBI Taxonomy" id="2527995"/>
    <lineage>
        <taxon>Bacteria</taxon>
        <taxon>Pseudomonadati</taxon>
        <taxon>Planctomycetota</taxon>
        <taxon>Planctomycetia</taxon>
        <taxon>Planctomycetales</taxon>
        <taxon>Planctomycetaceae</taxon>
        <taxon>Symmachiella</taxon>
    </lineage>
</organism>
<dbReference type="PANTHER" id="PTHR30437">
    <property type="entry name" value="TRANSCRIPTION ELONGATION FACTOR GREA"/>
    <property type="match status" value="1"/>
</dbReference>